<dbReference type="GO" id="GO:0000287">
    <property type="term" value="F:magnesium ion binding"/>
    <property type="evidence" value="ECO:0007669"/>
    <property type="project" value="UniProtKB-UniRule"/>
</dbReference>
<evidence type="ECO:0000256" key="2">
    <source>
        <dbReference type="HAMAP-Rule" id="MF_01139"/>
    </source>
</evidence>
<protein>
    <recommendedName>
        <fullName evidence="2">Isoprenyl transferase</fullName>
        <ecNumber evidence="2">2.5.1.-</ecNumber>
    </recommendedName>
</protein>
<dbReference type="NCBIfam" id="TIGR00055">
    <property type="entry name" value="uppS"/>
    <property type="match status" value="1"/>
</dbReference>
<reference evidence="3 4" key="1">
    <citation type="journal article" date="2018" name="Sci. Adv.">
        <title>Multi-heme cytochromes provide a pathway for survival in energy-limited environments.</title>
        <authorList>
            <person name="Deng X."/>
            <person name="Dohmae N."/>
            <person name="Nealson K.H."/>
            <person name="Hashimoto K."/>
            <person name="Okamoto A."/>
        </authorList>
    </citation>
    <scope>NUCLEOTIDE SEQUENCE [LARGE SCALE GENOMIC DNA]</scope>
    <source>
        <strain evidence="3 4">IS5</strain>
    </source>
</reference>
<comment type="cofactor">
    <cofactor evidence="2">
        <name>Mg(2+)</name>
        <dbReference type="ChEBI" id="CHEBI:18420"/>
    </cofactor>
    <text evidence="2">Binds 2 magnesium ions per subunit.</text>
</comment>
<feature type="active site" evidence="2">
    <location>
        <position position="22"/>
    </location>
</feature>
<proteinExistence type="inferred from homology"/>
<dbReference type="RefSeq" id="WP_126378882.1">
    <property type="nucleotide sequence ID" value="NZ_AP017378.1"/>
</dbReference>
<feature type="binding site" evidence="2">
    <location>
        <position position="73"/>
    </location>
    <ligand>
        <name>substrate</name>
    </ligand>
</feature>
<feature type="binding site" evidence="2">
    <location>
        <begin position="192"/>
        <end position="194"/>
    </location>
    <ligand>
        <name>substrate</name>
    </ligand>
</feature>
<dbReference type="AlphaFoldDB" id="A0A2Z6AZK7"/>
<dbReference type="GO" id="GO:0016094">
    <property type="term" value="P:polyprenol biosynthetic process"/>
    <property type="evidence" value="ECO:0007669"/>
    <property type="project" value="TreeGrafter"/>
</dbReference>
<keyword evidence="2" id="KW-0479">Metal-binding</keyword>
<feature type="binding site" evidence="2">
    <location>
        <position position="39"/>
    </location>
    <ligand>
        <name>substrate</name>
    </ligand>
</feature>
<comment type="subunit">
    <text evidence="2">Homodimer.</text>
</comment>
<feature type="binding site" evidence="2">
    <location>
        <position position="35"/>
    </location>
    <ligand>
        <name>substrate</name>
    </ligand>
</feature>
<dbReference type="Pfam" id="PF01255">
    <property type="entry name" value="Prenyltransf"/>
    <property type="match status" value="1"/>
</dbReference>
<dbReference type="HAMAP" id="MF_01139">
    <property type="entry name" value="ISPT"/>
    <property type="match status" value="1"/>
</dbReference>
<name>A0A2Z6AZK7_9BACT</name>
<feature type="binding site" evidence="2">
    <location>
        <position position="205"/>
    </location>
    <ligand>
        <name>Mg(2+)</name>
        <dbReference type="ChEBI" id="CHEBI:18420"/>
    </ligand>
</feature>
<dbReference type="PANTHER" id="PTHR10291:SF0">
    <property type="entry name" value="DEHYDRODOLICHYL DIPHOSPHATE SYNTHASE 2"/>
    <property type="match status" value="1"/>
</dbReference>
<evidence type="ECO:0000256" key="1">
    <source>
        <dbReference type="ARBA" id="ARBA00022679"/>
    </source>
</evidence>
<dbReference type="FunFam" id="3.40.1180.10:FF:000001">
    <property type="entry name" value="(2E,6E)-farnesyl-diphosphate-specific ditrans,polycis-undecaprenyl-diphosphate synthase"/>
    <property type="match status" value="1"/>
</dbReference>
<dbReference type="InterPro" id="IPR001441">
    <property type="entry name" value="UPP_synth-like"/>
</dbReference>
<dbReference type="InterPro" id="IPR036424">
    <property type="entry name" value="UPP_synth-like_sf"/>
</dbReference>
<keyword evidence="2" id="KW-0460">Magnesium</keyword>
<dbReference type="EMBL" id="AP017378">
    <property type="protein sequence ID" value="BBD08630.1"/>
    <property type="molecule type" value="Genomic_DNA"/>
</dbReference>
<dbReference type="EC" id="2.5.1.-" evidence="2"/>
<comment type="similarity">
    <text evidence="2">Belongs to the UPP synthase family.</text>
</comment>
<comment type="function">
    <text evidence="2">Catalyzes the condensation of isopentenyl diphosphate (IPP) with allylic pyrophosphates generating different type of terpenoids.</text>
</comment>
<evidence type="ECO:0000313" key="4">
    <source>
        <dbReference type="Proteomes" id="UP000269883"/>
    </source>
</evidence>
<dbReference type="CDD" id="cd00475">
    <property type="entry name" value="Cis_IPPS"/>
    <property type="match status" value="1"/>
</dbReference>
<dbReference type="KEGG" id="dfl:DFE_1904"/>
<dbReference type="GO" id="GO:0045547">
    <property type="term" value="F:ditrans,polycis-polyprenyl diphosphate synthase [(2E,6E)-farnesyl diphosphate specific] activity"/>
    <property type="evidence" value="ECO:0007669"/>
    <property type="project" value="TreeGrafter"/>
</dbReference>
<dbReference type="Proteomes" id="UP000269883">
    <property type="component" value="Chromosome"/>
</dbReference>
<keyword evidence="4" id="KW-1185">Reference proteome</keyword>
<feature type="binding site" evidence="2">
    <location>
        <position position="22"/>
    </location>
    <ligand>
        <name>Mg(2+)</name>
        <dbReference type="ChEBI" id="CHEBI:18420"/>
    </ligand>
</feature>
<sequence>MIPRRIVLQLTSLPVHLAVIMDGNGRWATSRGLTRSEGHRAGTKTARKVVTECRKLGIRHLTLYTFSKENWGRPKEEISFLFDLLKRFLTNELSLLLEQDIRLNILGEINELPLATRKVLQHVMTTTNDCASMTLNLALNYSSRDEIVRAARLLAEAETPPAEFTEEALANRLYTAGQPDPDLIIRTSGEQRLSNYLLFQAAYAEFYFTDTLWPDFDETELHKALETYAGRKRRFGKTGEQAEQDT</sequence>
<accession>A0A2Z6AZK7</accession>
<feature type="binding site" evidence="2">
    <location>
        <position position="27"/>
    </location>
    <ligand>
        <name>substrate</name>
    </ligand>
</feature>
<feature type="binding site" evidence="2">
    <location>
        <position position="71"/>
    </location>
    <ligand>
        <name>substrate</name>
    </ligand>
</feature>
<feature type="binding site" evidence="2">
    <location>
        <position position="186"/>
    </location>
    <ligand>
        <name>substrate</name>
    </ligand>
</feature>
<dbReference type="OrthoDB" id="4191603at2"/>
<dbReference type="PANTHER" id="PTHR10291">
    <property type="entry name" value="DEHYDRODOLICHYL DIPHOSPHATE SYNTHASE FAMILY MEMBER"/>
    <property type="match status" value="1"/>
</dbReference>
<organism evidence="3 4">
    <name type="scientific">Desulfovibrio ferrophilus</name>
    <dbReference type="NCBI Taxonomy" id="241368"/>
    <lineage>
        <taxon>Bacteria</taxon>
        <taxon>Pseudomonadati</taxon>
        <taxon>Thermodesulfobacteriota</taxon>
        <taxon>Desulfovibrionia</taxon>
        <taxon>Desulfovibrionales</taxon>
        <taxon>Desulfovibrionaceae</taxon>
        <taxon>Desulfovibrio</taxon>
    </lineage>
</organism>
<evidence type="ECO:0000313" key="3">
    <source>
        <dbReference type="EMBL" id="BBD08630.1"/>
    </source>
</evidence>
<feature type="binding site" evidence="2">
    <location>
        <begin position="67"/>
        <end position="69"/>
    </location>
    <ligand>
        <name>substrate</name>
    </ligand>
</feature>
<dbReference type="Gene3D" id="3.40.1180.10">
    <property type="entry name" value="Decaprenyl diphosphate synthase-like"/>
    <property type="match status" value="1"/>
</dbReference>
<dbReference type="SUPFAM" id="SSF64005">
    <property type="entry name" value="Undecaprenyl diphosphate synthase"/>
    <property type="match status" value="1"/>
</dbReference>
<feature type="binding site" evidence="2">
    <location>
        <begin position="23"/>
        <end position="26"/>
    </location>
    <ligand>
        <name>substrate</name>
    </ligand>
</feature>
<keyword evidence="1 2" id="KW-0808">Transferase</keyword>
<gene>
    <name evidence="3" type="ORF">DFE_1904</name>
</gene>
<feature type="active site" description="Proton acceptor" evidence="2">
    <location>
        <position position="70"/>
    </location>
</feature>